<dbReference type="AlphaFoldDB" id="A0A1I7S193"/>
<sequence length="879" mass="101913">MLKLPHYIILGRLGRNLSGKRWQSAITKLYVPRVTPTTQNQQRIIKYSIGRQHGYQFSPEEYQLLDRYEFNGIERVNSSEYTPLPIEIAFSKLQEGRLRNRFVSAELFYVYIIVPLHRKDELFVRGLKANQEFYTKMFRQFCGPEMIDIPDSKRKIMLEKLEEGLRINGVTTDNFPDISSHNSSSDDQKSLQNGQKSIELAKNGDLKNLKEYLQNIIVIQEETGMNNLDMDLDSYFEVIYLLGYTTSTKNDMDDQVNMEKMELIRFMISNAPHFPGYFKALTAQINRHIVNEKFDSALVLFEDVTKISHILKTASKDQFIKQNIGRYARKILHTYDDIEIAKLHGAKIYETFKEAFNFYEELLWTILLSAKWKRDGRKRLELLRGILDIVDPMREKIQLVYPLLAELNDRKHDPQLTDQRLDVLSQFLNMGYKDLEDLDPTFMWNNIVNPVLNEAEAENASQILKTAIDRFEKHGLSAEVLNEMIRNAKNSTYFRPEIVAELDGFSRYNSLIQNSTKKSTEIRDHSTFDPKIFSRLVYEKRCGEVLEMLRNCKGFPRELNMAAATEPLIQTFLENARLEEIDEILEFLSEKEISSIPARPTDQPTSSVTSIHLLNVIANKAAKNSGNLTSDLVNFAHRLKEKFPNTFDHPKQYQTSISAARNLFQTILGGEVTLSDFDLAVDLMVKLMMDELLLLHENETISTFIVNRAYFKLGWTPAVSIWLNFQNQRGLSNALFSLLEFSIKNNSQARLDFLFHHARTHIAEHRYNSFLAAAYAAQRKPEIAESIVKNNQVPPGGLVMLFRLWMALHPPDMCTVQFLEIIFKHTTILERERMLRVVTDEAERKFANKKNPNLIRAYLQLVKTYNLPINQAAFGSFRT</sequence>
<protein>
    <submittedName>
        <fullName evidence="2">Mitochondrial 28s ribosomal protein s27</fullName>
    </submittedName>
</protein>
<reference evidence="2" key="1">
    <citation type="submission" date="2016-11" db="UniProtKB">
        <authorList>
            <consortium name="WormBaseParasite"/>
        </authorList>
    </citation>
    <scope>IDENTIFICATION</scope>
</reference>
<evidence type="ECO:0000313" key="2">
    <source>
        <dbReference type="WBParaSite" id="BXY_0676800.1"/>
    </source>
</evidence>
<evidence type="ECO:0000313" key="1">
    <source>
        <dbReference type="Proteomes" id="UP000095284"/>
    </source>
</evidence>
<name>A0A1I7S193_BURXY</name>
<dbReference type="eggNOG" id="KOG4318">
    <property type="taxonomic scope" value="Eukaryota"/>
</dbReference>
<dbReference type="Proteomes" id="UP000095284">
    <property type="component" value="Unplaced"/>
</dbReference>
<dbReference type="WBParaSite" id="BXY_0676800.1">
    <property type="protein sequence ID" value="BXY_0676800.1"/>
    <property type="gene ID" value="BXY_0676800"/>
</dbReference>
<organism evidence="1 2">
    <name type="scientific">Bursaphelenchus xylophilus</name>
    <name type="common">Pinewood nematode worm</name>
    <name type="synonym">Aphelenchoides xylophilus</name>
    <dbReference type="NCBI Taxonomy" id="6326"/>
    <lineage>
        <taxon>Eukaryota</taxon>
        <taxon>Metazoa</taxon>
        <taxon>Ecdysozoa</taxon>
        <taxon>Nematoda</taxon>
        <taxon>Chromadorea</taxon>
        <taxon>Rhabditida</taxon>
        <taxon>Tylenchina</taxon>
        <taxon>Tylenchomorpha</taxon>
        <taxon>Aphelenchoidea</taxon>
        <taxon>Aphelenchoididae</taxon>
        <taxon>Bursaphelenchus</taxon>
    </lineage>
</organism>
<proteinExistence type="predicted"/>
<accession>A0A1I7S193</accession>